<dbReference type="Gene3D" id="3.40.47.10">
    <property type="match status" value="1"/>
</dbReference>
<reference evidence="6" key="1">
    <citation type="submission" date="2017-08" db="EMBL/GenBank/DDBJ databases">
        <authorList>
            <person name="Grouzdev D.S."/>
            <person name="Gaisin V.A."/>
            <person name="Rysina M.S."/>
            <person name="Gorlenko V.M."/>
        </authorList>
    </citation>
    <scope>NUCLEOTIDE SEQUENCE [LARGE SCALE GENOMIC DNA]</scope>
    <source>
        <strain evidence="6">Kir15-3F</strain>
    </source>
</reference>
<name>A0A2A6RNW7_9CHLR</name>
<feature type="domain" description="Beta-ketoacyl-[acyl-carrier-protein] synthase III C-terminal" evidence="3">
    <location>
        <begin position="241"/>
        <end position="325"/>
    </location>
</feature>
<evidence type="ECO:0008006" key="7">
    <source>
        <dbReference type="Google" id="ProtNLM"/>
    </source>
</evidence>
<dbReference type="CDD" id="cd00830">
    <property type="entry name" value="KAS_III"/>
    <property type="match status" value="1"/>
</dbReference>
<evidence type="ECO:0000259" key="3">
    <source>
        <dbReference type="Pfam" id="PF08541"/>
    </source>
</evidence>
<keyword evidence="6" id="KW-1185">Reference proteome</keyword>
<dbReference type="InterPro" id="IPR013747">
    <property type="entry name" value="ACP_syn_III_C"/>
</dbReference>
<keyword evidence="2" id="KW-0012">Acyltransferase</keyword>
<sequence length="329" mass="34615">MLKVKIAGLGHYLPEHVVSSAELEAEYGLEAGWIARTTRIYARHRALDETTVQMACYAAQDALAAAGMAVHDVDLIIAAASGRQQAIPCTAAFIQRELGAPDGASACFDLDATCLSFIFGLQTAAHLVAAGTYRAALVVSSEITRRSLNPQEPHSAVLFGDAAAAAVLVPTPPNETAQLVCEQFATYSSGADLTTILGGGTLHHPNDPATSPTMNTFSMQGTGVYKKAARLVKPFMEQFFTRANWSRADVDVVVPHQASGHALDLLVARYGFTPGQVVRNLAERGNCVGASIPLAFSEAVANGRIRRGQRVLLIGTGAGLTLGAIGLVF</sequence>
<evidence type="ECO:0000313" key="6">
    <source>
        <dbReference type="Proteomes" id="UP000220527"/>
    </source>
</evidence>
<dbReference type="GO" id="GO:0004315">
    <property type="term" value="F:3-oxoacyl-[acyl-carrier-protein] synthase activity"/>
    <property type="evidence" value="ECO:0007669"/>
    <property type="project" value="InterPro"/>
</dbReference>
<feature type="domain" description="Beta-ketoacyl-[acyl-carrier-protein] synthase III N-terminal" evidence="4">
    <location>
        <begin position="108"/>
        <end position="176"/>
    </location>
</feature>
<dbReference type="SUPFAM" id="SSF53901">
    <property type="entry name" value="Thiolase-like"/>
    <property type="match status" value="1"/>
</dbReference>
<evidence type="ECO:0000256" key="2">
    <source>
        <dbReference type="ARBA" id="ARBA00023315"/>
    </source>
</evidence>
<dbReference type="GO" id="GO:0044550">
    <property type="term" value="P:secondary metabolite biosynthetic process"/>
    <property type="evidence" value="ECO:0007669"/>
    <property type="project" value="TreeGrafter"/>
</dbReference>
<gene>
    <name evidence="5" type="ORF">CJ255_02640</name>
</gene>
<proteinExistence type="predicted"/>
<dbReference type="RefSeq" id="WP_097642551.1">
    <property type="nucleotide sequence ID" value="NZ_NQWI01000007.1"/>
</dbReference>
<evidence type="ECO:0000259" key="4">
    <source>
        <dbReference type="Pfam" id="PF08545"/>
    </source>
</evidence>
<dbReference type="InterPro" id="IPR013751">
    <property type="entry name" value="ACP_syn_III_N"/>
</dbReference>
<dbReference type="PANTHER" id="PTHR34069:SF2">
    <property type="entry name" value="BETA-KETOACYL-[ACYL-CARRIER-PROTEIN] SYNTHASE III"/>
    <property type="match status" value="1"/>
</dbReference>
<evidence type="ECO:0000256" key="1">
    <source>
        <dbReference type="ARBA" id="ARBA00022679"/>
    </source>
</evidence>
<dbReference type="InterPro" id="IPR016039">
    <property type="entry name" value="Thiolase-like"/>
</dbReference>
<dbReference type="GO" id="GO:0006633">
    <property type="term" value="P:fatty acid biosynthetic process"/>
    <property type="evidence" value="ECO:0007669"/>
    <property type="project" value="InterPro"/>
</dbReference>
<dbReference type="PANTHER" id="PTHR34069">
    <property type="entry name" value="3-OXOACYL-[ACYL-CARRIER-PROTEIN] SYNTHASE 3"/>
    <property type="match status" value="1"/>
</dbReference>
<dbReference type="NCBIfam" id="NF006829">
    <property type="entry name" value="PRK09352.1"/>
    <property type="match status" value="1"/>
</dbReference>
<evidence type="ECO:0000313" key="5">
    <source>
        <dbReference type="EMBL" id="PDW04568.1"/>
    </source>
</evidence>
<dbReference type="Proteomes" id="UP000220527">
    <property type="component" value="Unassembled WGS sequence"/>
</dbReference>
<organism evidence="5 6">
    <name type="scientific">Candidatus Viridilinea mediisalina</name>
    <dbReference type="NCBI Taxonomy" id="2024553"/>
    <lineage>
        <taxon>Bacteria</taxon>
        <taxon>Bacillati</taxon>
        <taxon>Chloroflexota</taxon>
        <taxon>Chloroflexia</taxon>
        <taxon>Chloroflexales</taxon>
        <taxon>Chloroflexineae</taxon>
        <taxon>Oscillochloridaceae</taxon>
        <taxon>Candidatus Viridilinea</taxon>
    </lineage>
</organism>
<keyword evidence="1" id="KW-0808">Transferase</keyword>
<dbReference type="AlphaFoldDB" id="A0A2A6RNW7"/>
<dbReference type="OrthoDB" id="9815506at2"/>
<protein>
    <recommendedName>
        <fullName evidence="7">3-oxoacyl-ACP synthase</fullName>
    </recommendedName>
</protein>
<dbReference type="EMBL" id="NQWI01000007">
    <property type="protein sequence ID" value="PDW04568.1"/>
    <property type="molecule type" value="Genomic_DNA"/>
</dbReference>
<accession>A0A2A6RNW7</accession>
<dbReference type="Pfam" id="PF08541">
    <property type="entry name" value="ACP_syn_III_C"/>
    <property type="match status" value="1"/>
</dbReference>
<dbReference type="Pfam" id="PF08545">
    <property type="entry name" value="ACP_syn_III"/>
    <property type="match status" value="1"/>
</dbReference>
<comment type="caution">
    <text evidence="5">The sequence shown here is derived from an EMBL/GenBank/DDBJ whole genome shotgun (WGS) entry which is preliminary data.</text>
</comment>